<feature type="transmembrane region" description="Helical" evidence="2">
    <location>
        <begin position="322"/>
        <end position="342"/>
    </location>
</feature>
<evidence type="ECO:0000256" key="2">
    <source>
        <dbReference type="SAM" id="Phobius"/>
    </source>
</evidence>
<sequence>MMSSLVPTAAPSNLPHGPIASPGHGTRTPTAVHPLGAPGWRTARRANLLVTMSDTGGEELSARERSELDQLRHRVTALEGTRSGRHHPFRSFGAFLLILLAAILSLLSVVAVWANSIVQDTDRYVATVGPLASNPDVQRAVTNRVTDAVLDRVDVDALVAQLTDAASQQGVPPKAADLLKNLDGPIESGLRQLVSSTVERVVSSSAFEKVWVQANRRAHAAVDEALTGESGGAVALKDNQVVVDVGPIVQQVKEKLVDAGFAPAAKIPDVKTDFVVFASKDIGEIKSYVRVLEILGGWLPVIALLVAAAGVYVAFNRRHAVIGAGLAVFLAMLVLGISLTVFRDIYLDRLPPGTSQAAAGAVYDAVVKFLRAGTRALGATALFVAVAAFLAGPSRPAVLARTGCRRSIGALRDVAASAGFRTGPVGRFVHRFKHWIGVAILLIAAVVLFTWTYPTTAVVVWTAVITLAGFAIREFLDDSSAPQARPDRPATPA</sequence>
<keyword evidence="2" id="KW-0472">Membrane</keyword>
<keyword evidence="2" id="KW-0812">Transmembrane</keyword>
<dbReference type="eggNOG" id="ENOG502ZB54">
    <property type="taxonomic scope" value="Bacteria"/>
</dbReference>
<evidence type="ECO:0000256" key="1">
    <source>
        <dbReference type="SAM" id="MobiDB-lite"/>
    </source>
</evidence>
<keyword evidence="2" id="KW-1133">Transmembrane helix</keyword>
<feature type="region of interest" description="Disordered" evidence="1">
    <location>
        <begin position="1"/>
        <end position="38"/>
    </location>
</feature>
<dbReference type="EMBL" id="FN554889">
    <property type="protein sequence ID" value="CBG67619.1"/>
    <property type="molecule type" value="Genomic_DNA"/>
</dbReference>
<proteinExistence type="predicted"/>
<dbReference type="AlphaFoldDB" id="C9YSU4"/>
<feature type="transmembrane region" description="Helical" evidence="2">
    <location>
        <begin position="295"/>
        <end position="315"/>
    </location>
</feature>
<dbReference type="STRING" id="680198.SCAB_4141"/>
<reference evidence="3 4" key="1">
    <citation type="journal article" date="2010" name="Mol. Plant Microbe Interact.">
        <title>Streptomyces scabies 87-22 contains a coronafacic acid-like biosynthetic cluster that contributes to plant-microbe interactions.</title>
        <authorList>
            <person name="Bignell D.R."/>
            <person name="Seipke R.F."/>
            <person name="Huguet-Tapia J.C."/>
            <person name="Chambers A.H."/>
            <person name="Parry R.J."/>
            <person name="Loria R."/>
        </authorList>
    </citation>
    <scope>NUCLEOTIDE SEQUENCE [LARGE SCALE GENOMIC DNA]</scope>
    <source>
        <strain evidence="3 4">87.22</strain>
    </source>
</reference>
<dbReference type="KEGG" id="scb:SCAB_4141"/>
<feature type="transmembrane region" description="Helical" evidence="2">
    <location>
        <begin position="372"/>
        <end position="391"/>
    </location>
</feature>
<feature type="transmembrane region" description="Helical" evidence="2">
    <location>
        <begin position="92"/>
        <end position="114"/>
    </location>
</feature>
<protein>
    <submittedName>
        <fullName evidence="3">Putative integral membrane protein</fullName>
    </submittedName>
</protein>
<gene>
    <name evidence="3" type="ordered locus">SCAB_4141</name>
</gene>
<feature type="transmembrane region" description="Helical" evidence="2">
    <location>
        <begin position="459"/>
        <end position="476"/>
    </location>
</feature>
<evidence type="ECO:0000313" key="4">
    <source>
        <dbReference type="Proteomes" id="UP000001444"/>
    </source>
</evidence>
<accession>C9YSU4</accession>
<organism evidence="3 4">
    <name type="scientific">Streptomyces scabiei (strain 87.22)</name>
    <dbReference type="NCBI Taxonomy" id="680198"/>
    <lineage>
        <taxon>Bacteria</taxon>
        <taxon>Bacillati</taxon>
        <taxon>Actinomycetota</taxon>
        <taxon>Actinomycetes</taxon>
        <taxon>Kitasatosporales</taxon>
        <taxon>Streptomycetaceae</taxon>
        <taxon>Streptomyces</taxon>
    </lineage>
</organism>
<dbReference type="Proteomes" id="UP000001444">
    <property type="component" value="Chromosome"/>
</dbReference>
<keyword evidence="4" id="KW-1185">Reference proteome</keyword>
<feature type="transmembrane region" description="Helical" evidence="2">
    <location>
        <begin position="435"/>
        <end position="453"/>
    </location>
</feature>
<name>C9YSU4_STRSW</name>
<evidence type="ECO:0000313" key="3">
    <source>
        <dbReference type="EMBL" id="CBG67619.1"/>
    </source>
</evidence>
<dbReference type="HOGENOM" id="CLU_047940_0_0_11"/>